<evidence type="ECO:0000256" key="3">
    <source>
        <dbReference type="ARBA" id="ARBA00022679"/>
    </source>
</evidence>
<dbReference type="EMBL" id="JXTI01000025">
    <property type="protein sequence ID" value="KWX14712.1"/>
    <property type="molecule type" value="Genomic_DNA"/>
</dbReference>
<keyword evidence="9" id="KW-0239">DNA-directed DNA polymerase</keyword>
<dbReference type="EC" id="2.7.7.7" evidence="1"/>
<dbReference type="InterPro" id="IPR022880">
    <property type="entry name" value="DNApol_IV"/>
</dbReference>
<evidence type="ECO:0000256" key="2">
    <source>
        <dbReference type="ARBA" id="ARBA00016178"/>
    </source>
</evidence>
<feature type="domain" description="UmuC" evidence="12">
    <location>
        <begin position="118"/>
        <end position="358"/>
    </location>
</feature>
<keyword evidence="6" id="KW-0479">Metal-binding</keyword>
<dbReference type="PANTHER" id="PTHR11076:SF33">
    <property type="entry name" value="DNA POLYMERASE KAPPA"/>
    <property type="match status" value="1"/>
</dbReference>
<evidence type="ECO:0000256" key="8">
    <source>
        <dbReference type="ARBA" id="ARBA00022842"/>
    </source>
</evidence>
<dbReference type="PANTHER" id="PTHR11076">
    <property type="entry name" value="DNA REPAIR POLYMERASE UMUC / TRANSFERASE FAMILY MEMBER"/>
    <property type="match status" value="1"/>
</dbReference>
<dbReference type="AlphaFoldDB" id="A0A132NYE9"/>
<evidence type="ECO:0000256" key="7">
    <source>
        <dbReference type="ARBA" id="ARBA00022763"/>
    </source>
</evidence>
<protein>
    <recommendedName>
        <fullName evidence="2">DNA polymerase kappa</fullName>
        <ecNumber evidence="1">2.7.7.7</ecNumber>
    </recommendedName>
</protein>
<evidence type="ECO:0000256" key="10">
    <source>
        <dbReference type="ARBA" id="ARBA00023204"/>
    </source>
</evidence>
<sequence>MNTVLLPLLHSLKADFSSVSRRDIVWLKMNRNGLLDETKAGLTSIDRDTVNKIITQETHGTAKFLRMHEKERASCARSEVLAQRASILTPRDIKQETYRIDQMISETVQSLRDWRNIIAVLDFDCFYASVEERDKPALRGKPVIITGGSIVCASNYVARKYGIRSAMPTHVAKALCKDVVAVSASMEKYMSVSHAATEIFARYDAHYSMHGLDECVLNLTAYIERYAHEKYGIVDIWDSYSKLDEEHINSALAADSDPAMLLPNIHDTNTLFKGEPGLTERLAAEAVSLIRKDVQSHLGITCSVGVAINQQVAKIFTDLNKPDGQTIGPLHSVTQDNYSTILHAHLKELNIRKLWGIGDASAQLLSREPFTITSIGDIFLKRGLLSLLLTPTQARFYIFASVGLSNVYQLMSRNGPNPKSVGQECTFPETSNEELLRNVLRNLCKLVAQRLQEQDLVPTRLNVKVRFADWIEKTHVVNLARHSWDLDVLYLAALDALRHIQKCKTDEVGYPTSTGGTSDGAEHGAGPYRGTPYLTVGFGVYRRFARCTDIRLLGVTAHTFLESQDSNSRSVLYQLNRAKESYQNCVRGCTKDHSAECIDLLRSTDMSDEEVITISSSSSDSDCYPPLAFKMPRNDHKVKPARQKRRMARVECTQRLRFVAELKQKHSFIISSKPPQRARIGRSSA</sequence>
<keyword evidence="5" id="KW-0235">DNA replication</keyword>
<evidence type="ECO:0000259" key="12">
    <source>
        <dbReference type="PROSITE" id="PS50173"/>
    </source>
</evidence>
<dbReference type="GO" id="GO:0046872">
    <property type="term" value="F:metal ion binding"/>
    <property type="evidence" value="ECO:0007669"/>
    <property type="project" value="UniProtKB-KW"/>
</dbReference>
<dbReference type="Gene3D" id="3.30.1490.100">
    <property type="entry name" value="DNA polymerase, Y-family, little finger domain"/>
    <property type="match status" value="1"/>
</dbReference>
<dbReference type="InterPro" id="IPR050116">
    <property type="entry name" value="DNA_polymerase-Y"/>
</dbReference>
<dbReference type="OrthoDB" id="1747274at2759"/>
<dbReference type="CDD" id="cd03586">
    <property type="entry name" value="PolY_Pol_IV_kappa"/>
    <property type="match status" value="1"/>
</dbReference>
<dbReference type="InterPro" id="IPR017961">
    <property type="entry name" value="DNA_pol_Y-fam_little_finger"/>
</dbReference>
<evidence type="ECO:0000313" key="14">
    <source>
        <dbReference type="Proteomes" id="UP000070089"/>
    </source>
</evidence>
<dbReference type="GO" id="GO:0006260">
    <property type="term" value="P:DNA replication"/>
    <property type="evidence" value="ECO:0007669"/>
    <property type="project" value="UniProtKB-KW"/>
</dbReference>
<keyword evidence="8" id="KW-0460">Magnesium</keyword>
<keyword evidence="4" id="KW-0548">Nucleotidyltransferase</keyword>
<keyword evidence="10" id="KW-0234">DNA repair</keyword>
<dbReference type="GO" id="GO:0003684">
    <property type="term" value="F:damaged DNA binding"/>
    <property type="evidence" value="ECO:0007669"/>
    <property type="project" value="InterPro"/>
</dbReference>
<dbReference type="GO" id="GO:0003887">
    <property type="term" value="F:DNA-directed DNA polymerase activity"/>
    <property type="evidence" value="ECO:0007669"/>
    <property type="project" value="UniProtKB-KW"/>
</dbReference>
<proteinExistence type="predicted"/>
<evidence type="ECO:0000256" key="11">
    <source>
        <dbReference type="ARBA" id="ARBA00049244"/>
    </source>
</evidence>
<dbReference type="Gene3D" id="3.30.70.270">
    <property type="match status" value="1"/>
</dbReference>
<evidence type="ECO:0000256" key="6">
    <source>
        <dbReference type="ARBA" id="ARBA00022723"/>
    </source>
</evidence>
<dbReference type="Gene3D" id="3.40.1170.60">
    <property type="match status" value="1"/>
</dbReference>
<evidence type="ECO:0000256" key="9">
    <source>
        <dbReference type="ARBA" id="ARBA00022932"/>
    </source>
</evidence>
<dbReference type="SUPFAM" id="SSF100879">
    <property type="entry name" value="Lesion bypass DNA polymerase (Y-family), little finger domain"/>
    <property type="match status" value="1"/>
</dbReference>
<dbReference type="Gene3D" id="1.10.150.810">
    <property type="match status" value="2"/>
</dbReference>
<dbReference type="GO" id="GO:0042276">
    <property type="term" value="P:error-prone translesion synthesis"/>
    <property type="evidence" value="ECO:0007669"/>
    <property type="project" value="TreeGrafter"/>
</dbReference>
<evidence type="ECO:0000256" key="5">
    <source>
        <dbReference type="ARBA" id="ARBA00022705"/>
    </source>
</evidence>
<dbReference type="InterPro" id="IPR043502">
    <property type="entry name" value="DNA/RNA_pol_sf"/>
</dbReference>
<dbReference type="GO" id="GO:0005634">
    <property type="term" value="C:nucleus"/>
    <property type="evidence" value="ECO:0007669"/>
    <property type="project" value="TreeGrafter"/>
</dbReference>
<evidence type="ECO:0000256" key="1">
    <source>
        <dbReference type="ARBA" id="ARBA00012417"/>
    </source>
</evidence>
<dbReference type="Proteomes" id="UP000070089">
    <property type="component" value="Unassembled WGS sequence"/>
</dbReference>
<dbReference type="GO" id="GO:0006281">
    <property type="term" value="P:DNA repair"/>
    <property type="evidence" value="ECO:0007669"/>
    <property type="project" value="UniProtKB-KW"/>
</dbReference>
<dbReference type="FunFam" id="3.30.1490.100:FF:000004">
    <property type="entry name" value="DNA polymerase IV"/>
    <property type="match status" value="1"/>
</dbReference>
<dbReference type="VEuPathDB" id="GiardiaDB:QR46_1295"/>
<accession>A0A132NYE9</accession>
<comment type="caution">
    <text evidence="13">The sequence shown here is derived from an EMBL/GenBank/DDBJ whole genome shotgun (WGS) entry which is preliminary data.</text>
</comment>
<organism evidence="13 14">
    <name type="scientific">Giardia duodenalis assemblage B</name>
    <dbReference type="NCBI Taxonomy" id="1394984"/>
    <lineage>
        <taxon>Eukaryota</taxon>
        <taxon>Metamonada</taxon>
        <taxon>Diplomonadida</taxon>
        <taxon>Hexamitidae</taxon>
        <taxon>Giardiinae</taxon>
        <taxon>Giardia</taxon>
    </lineage>
</organism>
<keyword evidence="7" id="KW-0227">DNA damage</keyword>
<evidence type="ECO:0000256" key="4">
    <source>
        <dbReference type="ARBA" id="ARBA00022695"/>
    </source>
</evidence>
<name>A0A132NYE9_GIAIN</name>
<dbReference type="Pfam" id="PF00817">
    <property type="entry name" value="IMS"/>
    <property type="match status" value="1"/>
</dbReference>
<dbReference type="Pfam" id="PF11799">
    <property type="entry name" value="IMS_C"/>
    <property type="match status" value="1"/>
</dbReference>
<dbReference type="InterPro" id="IPR036775">
    <property type="entry name" value="DNA_pol_Y-fam_lit_finger_sf"/>
</dbReference>
<gene>
    <name evidence="13" type="ORF">QR46_1295</name>
</gene>
<dbReference type="InterPro" id="IPR043128">
    <property type="entry name" value="Rev_trsase/Diguanyl_cyclase"/>
</dbReference>
<reference evidence="13 14" key="1">
    <citation type="journal article" date="2015" name="Mol. Biochem. Parasitol.">
        <title>Identification of polymorphic genes for use in assemblage B genotyping assays through comparative genomics of multiple assemblage B Giardia duodenalis isolates.</title>
        <authorList>
            <person name="Wielinga C."/>
            <person name="Thompson R.C."/>
            <person name="Monis P."/>
            <person name="Ryan U."/>
        </authorList>
    </citation>
    <scope>NUCLEOTIDE SEQUENCE [LARGE SCALE GENOMIC DNA]</scope>
    <source>
        <strain evidence="13 14">BAH15c1</strain>
    </source>
</reference>
<keyword evidence="3" id="KW-0808">Transferase</keyword>
<evidence type="ECO:0000313" key="13">
    <source>
        <dbReference type="EMBL" id="KWX14712.1"/>
    </source>
</evidence>
<comment type="catalytic activity">
    <reaction evidence="11">
        <text>DNA(n) + a 2'-deoxyribonucleoside 5'-triphosphate = DNA(n+1) + diphosphate</text>
        <dbReference type="Rhea" id="RHEA:22508"/>
        <dbReference type="Rhea" id="RHEA-COMP:17339"/>
        <dbReference type="Rhea" id="RHEA-COMP:17340"/>
        <dbReference type="ChEBI" id="CHEBI:33019"/>
        <dbReference type="ChEBI" id="CHEBI:61560"/>
        <dbReference type="ChEBI" id="CHEBI:173112"/>
        <dbReference type="EC" id="2.7.7.7"/>
    </reaction>
</comment>
<dbReference type="SUPFAM" id="SSF56672">
    <property type="entry name" value="DNA/RNA polymerases"/>
    <property type="match status" value="1"/>
</dbReference>
<dbReference type="PROSITE" id="PS50173">
    <property type="entry name" value="UMUC"/>
    <property type="match status" value="1"/>
</dbReference>
<dbReference type="InterPro" id="IPR001126">
    <property type="entry name" value="UmuC"/>
</dbReference>